<proteinExistence type="predicted"/>
<dbReference type="SUPFAM" id="SSF52172">
    <property type="entry name" value="CheY-like"/>
    <property type="match status" value="1"/>
</dbReference>
<dbReference type="InterPro" id="IPR011006">
    <property type="entry name" value="CheY-like_superfamily"/>
</dbReference>
<comment type="caution">
    <text evidence="4">The sequence shown here is derived from an EMBL/GenBank/DDBJ whole genome shotgun (WGS) entry which is preliminary data.</text>
</comment>
<dbReference type="PROSITE" id="PS50110">
    <property type="entry name" value="RESPONSE_REGULATORY"/>
    <property type="match status" value="1"/>
</dbReference>
<evidence type="ECO:0000256" key="2">
    <source>
        <dbReference type="PROSITE-ProRule" id="PRU00169"/>
    </source>
</evidence>
<protein>
    <submittedName>
        <fullName evidence="4">Response regulator</fullName>
    </submittedName>
</protein>
<dbReference type="InterPro" id="IPR001789">
    <property type="entry name" value="Sig_transdc_resp-reg_receiver"/>
</dbReference>
<feature type="domain" description="Response regulatory" evidence="3">
    <location>
        <begin position="10"/>
        <end position="120"/>
    </location>
</feature>
<name>A0A4Q2RF56_9HYPH</name>
<reference evidence="4 5" key="1">
    <citation type="submission" date="2018-09" db="EMBL/GenBank/DDBJ databases">
        <authorList>
            <person name="Grouzdev D.S."/>
            <person name="Krutkina M.S."/>
        </authorList>
    </citation>
    <scope>NUCLEOTIDE SEQUENCE [LARGE SCALE GENOMIC DNA]</scope>
    <source>
        <strain evidence="4 5">RmlP001</strain>
    </source>
</reference>
<reference evidence="4 5" key="2">
    <citation type="submission" date="2019-02" db="EMBL/GenBank/DDBJ databases">
        <title>'Lichenibacterium ramalinii' gen. nov. sp. nov., 'Lichenibacterium minor' gen. nov. sp. nov.</title>
        <authorList>
            <person name="Pankratov T."/>
        </authorList>
    </citation>
    <scope>NUCLEOTIDE SEQUENCE [LARGE SCALE GENOMIC DNA]</scope>
    <source>
        <strain evidence="4 5">RmlP001</strain>
    </source>
</reference>
<organism evidence="4 5">
    <name type="scientific">Lichenibacterium ramalinae</name>
    <dbReference type="NCBI Taxonomy" id="2316527"/>
    <lineage>
        <taxon>Bacteria</taxon>
        <taxon>Pseudomonadati</taxon>
        <taxon>Pseudomonadota</taxon>
        <taxon>Alphaproteobacteria</taxon>
        <taxon>Hyphomicrobiales</taxon>
        <taxon>Lichenihabitantaceae</taxon>
        <taxon>Lichenibacterium</taxon>
    </lineage>
</organism>
<evidence type="ECO:0000256" key="1">
    <source>
        <dbReference type="ARBA" id="ARBA00022553"/>
    </source>
</evidence>
<dbReference type="PANTHER" id="PTHR44591:SF24">
    <property type="entry name" value="PROTEIN-GLUTAMATE METHYLESTERASE_PROTEIN-GLUTAMINE GLUTAMINASE 1"/>
    <property type="match status" value="1"/>
</dbReference>
<feature type="modified residue" description="4-aspartylphosphate" evidence="2">
    <location>
        <position position="60"/>
    </location>
</feature>
<dbReference type="Proteomes" id="UP000289411">
    <property type="component" value="Unassembled WGS sequence"/>
</dbReference>
<accession>A0A4Q2RF56</accession>
<evidence type="ECO:0000313" key="5">
    <source>
        <dbReference type="Proteomes" id="UP000289411"/>
    </source>
</evidence>
<keyword evidence="5" id="KW-1185">Reference proteome</keyword>
<dbReference type="SMART" id="SM00448">
    <property type="entry name" value="REC"/>
    <property type="match status" value="1"/>
</dbReference>
<dbReference type="RefSeq" id="WP_129218442.1">
    <property type="nucleotide sequence ID" value="NZ_QYBC01000005.1"/>
</dbReference>
<dbReference type="InterPro" id="IPR050595">
    <property type="entry name" value="Bact_response_regulator"/>
</dbReference>
<evidence type="ECO:0000313" key="4">
    <source>
        <dbReference type="EMBL" id="RYB05931.1"/>
    </source>
</evidence>
<evidence type="ECO:0000259" key="3">
    <source>
        <dbReference type="PROSITE" id="PS50110"/>
    </source>
</evidence>
<dbReference type="Gene3D" id="3.40.50.2300">
    <property type="match status" value="1"/>
</dbReference>
<dbReference type="Pfam" id="PF00072">
    <property type="entry name" value="Response_reg"/>
    <property type="match status" value="1"/>
</dbReference>
<dbReference type="EMBL" id="QYBC01000005">
    <property type="protein sequence ID" value="RYB05931.1"/>
    <property type="molecule type" value="Genomic_DNA"/>
</dbReference>
<dbReference type="PANTHER" id="PTHR44591">
    <property type="entry name" value="STRESS RESPONSE REGULATOR PROTEIN 1"/>
    <property type="match status" value="1"/>
</dbReference>
<gene>
    <name evidence="4" type="ORF">D3272_06955</name>
</gene>
<dbReference type="GO" id="GO:0000160">
    <property type="term" value="P:phosphorelay signal transduction system"/>
    <property type="evidence" value="ECO:0007669"/>
    <property type="project" value="InterPro"/>
</dbReference>
<dbReference type="AlphaFoldDB" id="A0A4Q2RF56"/>
<dbReference type="OrthoDB" id="582170at2"/>
<keyword evidence="1 2" id="KW-0597">Phosphoprotein</keyword>
<sequence length="127" mass="13493">MPDQHLQDCRILVVEDTYFIADDIGAALRRAGAVVVGPAPSREAALALLASETIDAAVLDVNLQGETAYRLADQLLARRTPFVFATGYGRAFIPEAYGAISLWEKPFDPRALVGALPALIAEARAGG</sequence>